<dbReference type="PATRIC" id="fig|1200352.3.peg.765"/>
<evidence type="ECO:0000256" key="1">
    <source>
        <dbReference type="SAM" id="MobiDB-lite"/>
    </source>
</evidence>
<dbReference type="eggNOG" id="COG0590">
    <property type="taxonomic scope" value="Bacteria"/>
</dbReference>
<keyword evidence="3" id="KW-1185">Reference proteome</keyword>
<name>S4XBB7_9CORY</name>
<dbReference type="GO" id="GO:0003824">
    <property type="term" value="F:catalytic activity"/>
    <property type="evidence" value="ECO:0007669"/>
    <property type="project" value="InterPro"/>
</dbReference>
<dbReference type="HOGENOM" id="CLU_2154151_0_0_11"/>
<dbReference type="AlphaFoldDB" id="S4XBB7"/>
<organism evidence="2 3">
    <name type="scientific">Corynebacterium terpenotabidum Y-11</name>
    <dbReference type="NCBI Taxonomy" id="1200352"/>
    <lineage>
        <taxon>Bacteria</taxon>
        <taxon>Bacillati</taxon>
        <taxon>Actinomycetota</taxon>
        <taxon>Actinomycetes</taxon>
        <taxon>Mycobacteriales</taxon>
        <taxon>Corynebacteriaceae</taxon>
        <taxon>Corynebacterium</taxon>
    </lineage>
</organism>
<gene>
    <name evidence="2" type="ORF">A606_03790</name>
</gene>
<dbReference type="OrthoDB" id="9802676at2"/>
<dbReference type="KEGG" id="cter:A606_03790"/>
<dbReference type="SUPFAM" id="SSF53927">
    <property type="entry name" value="Cytidine deaminase-like"/>
    <property type="match status" value="1"/>
</dbReference>
<dbReference type="EMBL" id="CP003696">
    <property type="protein sequence ID" value="AGP30407.1"/>
    <property type="molecule type" value="Genomic_DNA"/>
</dbReference>
<dbReference type="InterPro" id="IPR016193">
    <property type="entry name" value="Cytidine_deaminase-like"/>
</dbReference>
<dbReference type="RefSeq" id="WP_020440770.1">
    <property type="nucleotide sequence ID" value="NC_021663.1"/>
</dbReference>
<dbReference type="Gene3D" id="3.40.140.10">
    <property type="entry name" value="Cytidine Deaminase, domain 2"/>
    <property type="match status" value="1"/>
</dbReference>
<accession>S4XBB7</accession>
<proteinExistence type="predicted"/>
<reference evidence="2 3" key="1">
    <citation type="submission" date="2012-06" db="EMBL/GenBank/DDBJ databases">
        <title>Complete genome sequence of Corynebacterium terpenotabidum Y-11 (=DSM 44721).</title>
        <authorList>
            <person name="Ruckert C."/>
            <person name="Albersmeier A."/>
            <person name="Al-Dilaimi A."/>
            <person name="Szczepanowski R."/>
            <person name="Kalinowski J."/>
        </authorList>
    </citation>
    <scope>NUCLEOTIDE SEQUENCE [LARGE SCALE GENOMIC DNA]</scope>
    <source>
        <strain evidence="2 3">Y-11</strain>
    </source>
</reference>
<sequence>MTHITETDLRFLRRAIELSEESRQRGRHPFAALVLDAEGVVLSEKGNNSMPPEGDPTQHAELTGDDPENPTFDVPCREVAARGQRAIEIHGPMLEDEAAAPHVGFWRPTEG</sequence>
<dbReference type="STRING" id="1200352.A606_03790"/>
<evidence type="ECO:0000313" key="3">
    <source>
        <dbReference type="Proteomes" id="UP000014809"/>
    </source>
</evidence>
<protein>
    <submittedName>
        <fullName evidence="2">Cytidine/deoxycytidylate deaminase zinc-binding subunit</fullName>
    </submittedName>
</protein>
<evidence type="ECO:0000313" key="2">
    <source>
        <dbReference type="EMBL" id="AGP30407.1"/>
    </source>
</evidence>
<dbReference type="Proteomes" id="UP000014809">
    <property type="component" value="Chromosome"/>
</dbReference>
<feature type="region of interest" description="Disordered" evidence="1">
    <location>
        <begin position="44"/>
        <end position="74"/>
    </location>
</feature>